<dbReference type="InterPro" id="IPR029063">
    <property type="entry name" value="SAM-dependent_MTases_sf"/>
</dbReference>
<feature type="region of interest" description="Disordered" evidence="1">
    <location>
        <begin position="214"/>
        <end position="259"/>
    </location>
</feature>
<organism evidence="2 3">
    <name type="scientific">Sodiomyces alkalinus (strain CBS 110278 / VKM F-3762 / F11)</name>
    <name type="common">Alkaliphilic filamentous fungus</name>
    <dbReference type="NCBI Taxonomy" id="1314773"/>
    <lineage>
        <taxon>Eukaryota</taxon>
        <taxon>Fungi</taxon>
        <taxon>Dikarya</taxon>
        <taxon>Ascomycota</taxon>
        <taxon>Pezizomycotina</taxon>
        <taxon>Sordariomycetes</taxon>
        <taxon>Hypocreomycetidae</taxon>
        <taxon>Glomerellales</taxon>
        <taxon>Plectosphaerellaceae</taxon>
        <taxon>Sodiomyces</taxon>
    </lineage>
</organism>
<evidence type="ECO:0008006" key="4">
    <source>
        <dbReference type="Google" id="ProtNLM"/>
    </source>
</evidence>
<proteinExistence type="predicted"/>
<dbReference type="OrthoDB" id="2013972at2759"/>
<dbReference type="CDD" id="cd02440">
    <property type="entry name" value="AdoMet_MTases"/>
    <property type="match status" value="1"/>
</dbReference>
<dbReference type="EMBL" id="ML119054">
    <property type="protein sequence ID" value="ROT39285.1"/>
    <property type="molecule type" value="Genomic_DNA"/>
</dbReference>
<evidence type="ECO:0000313" key="3">
    <source>
        <dbReference type="Proteomes" id="UP000272025"/>
    </source>
</evidence>
<dbReference type="Gene3D" id="3.40.50.150">
    <property type="entry name" value="Vaccinia Virus protein VP39"/>
    <property type="match status" value="1"/>
</dbReference>
<protein>
    <recommendedName>
        <fullName evidence="4">S-adenosyl-L-methionine-dependent methyltransferase</fullName>
    </recommendedName>
</protein>
<dbReference type="AlphaFoldDB" id="A0A3N2PY65"/>
<evidence type="ECO:0000313" key="2">
    <source>
        <dbReference type="EMBL" id="ROT39285.1"/>
    </source>
</evidence>
<name>A0A3N2PY65_SODAK</name>
<dbReference type="GeneID" id="39578302"/>
<sequence length="259" mass="29102">MEGMQFLHYELNVSRIDDSMKKHSKIMNIMDIGTGTGDWAMDVAYAKQEAVVIGTDLAPIQPSNIPVNLGFSIGNANTPDWGLDDRFDFIHIRATPDAMWLEWMRMLDVLRDATGLSFGIHKEGRALRELQLVGYEPMGSSCREYHIKSGTHVFDGSCLLQGVIEHMKGIFTQAFRFVPHSTPLHNLLGKLEEELLQGVNIEVIRWHKYPTNAFRTRGDGNSDPRYQGTGALVNKPEAIDDLDDRSWFGGSSRPRGVRG</sequence>
<reference evidence="2 3" key="1">
    <citation type="journal article" date="2018" name="Mol. Ecol.">
        <title>The obligate alkalophilic soda-lake fungus Sodiomyces alkalinus has shifted to a protein diet.</title>
        <authorList>
            <person name="Grum-Grzhimaylo A.A."/>
            <person name="Falkoski D.L."/>
            <person name="van den Heuvel J."/>
            <person name="Valero-Jimenez C.A."/>
            <person name="Min B."/>
            <person name="Choi I.G."/>
            <person name="Lipzen A."/>
            <person name="Daum C.G."/>
            <person name="Aanen D.K."/>
            <person name="Tsang A."/>
            <person name="Henrissat B."/>
            <person name="Bilanenko E.N."/>
            <person name="de Vries R.P."/>
            <person name="van Kan J.A.L."/>
            <person name="Grigoriev I.V."/>
            <person name="Debets A.J.M."/>
        </authorList>
    </citation>
    <scope>NUCLEOTIDE SEQUENCE [LARGE SCALE GENOMIC DNA]</scope>
    <source>
        <strain evidence="2 3">F11</strain>
    </source>
</reference>
<dbReference type="STRING" id="1314773.A0A3N2PY65"/>
<accession>A0A3N2PY65</accession>
<gene>
    <name evidence="2" type="ORF">SODALDRAFT_323696</name>
</gene>
<dbReference type="SUPFAM" id="SSF53335">
    <property type="entry name" value="S-adenosyl-L-methionine-dependent methyltransferases"/>
    <property type="match status" value="1"/>
</dbReference>
<dbReference type="Proteomes" id="UP000272025">
    <property type="component" value="Unassembled WGS sequence"/>
</dbReference>
<dbReference type="RefSeq" id="XP_028467091.1">
    <property type="nucleotide sequence ID" value="XM_028609824.1"/>
</dbReference>
<keyword evidence="3" id="KW-1185">Reference proteome</keyword>
<evidence type="ECO:0000256" key="1">
    <source>
        <dbReference type="SAM" id="MobiDB-lite"/>
    </source>
</evidence>